<protein>
    <submittedName>
        <fullName evidence="1">Uncharacterized protein</fullName>
    </submittedName>
</protein>
<evidence type="ECO:0000313" key="2">
    <source>
        <dbReference type="Proteomes" id="UP000499080"/>
    </source>
</evidence>
<reference evidence="1 2" key="1">
    <citation type="journal article" date="2019" name="Sci. Rep.">
        <title>Orb-weaving spider Araneus ventricosus genome elucidates the spidroin gene catalogue.</title>
        <authorList>
            <person name="Kono N."/>
            <person name="Nakamura H."/>
            <person name="Ohtoshi R."/>
            <person name="Moran D.A.P."/>
            <person name="Shinohara A."/>
            <person name="Yoshida Y."/>
            <person name="Fujiwara M."/>
            <person name="Mori M."/>
            <person name="Tomita M."/>
            <person name="Arakawa K."/>
        </authorList>
    </citation>
    <scope>NUCLEOTIDE SEQUENCE [LARGE SCALE GENOMIC DNA]</scope>
</reference>
<keyword evidence="2" id="KW-1185">Reference proteome</keyword>
<gene>
    <name evidence="1" type="ORF">AVEN_264096_1</name>
</gene>
<sequence length="104" mass="12258">MLPEHWYVLFIQVVGGSEQSFLGSYENQFSLKWICFSPERPNKSHVMKHDIMTQALIKLFIDLLEWRQFCYTKATFIDSTRSWMSRTTSEKATLTSRIFHTTSA</sequence>
<accession>A0A4Y2UR83</accession>
<dbReference type="AlphaFoldDB" id="A0A4Y2UR83"/>
<dbReference type="EMBL" id="BGPR01038369">
    <property type="protein sequence ID" value="GBO14206.1"/>
    <property type="molecule type" value="Genomic_DNA"/>
</dbReference>
<organism evidence="1 2">
    <name type="scientific">Araneus ventricosus</name>
    <name type="common">Orbweaver spider</name>
    <name type="synonym">Epeira ventricosa</name>
    <dbReference type="NCBI Taxonomy" id="182803"/>
    <lineage>
        <taxon>Eukaryota</taxon>
        <taxon>Metazoa</taxon>
        <taxon>Ecdysozoa</taxon>
        <taxon>Arthropoda</taxon>
        <taxon>Chelicerata</taxon>
        <taxon>Arachnida</taxon>
        <taxon>Araneae</taxon>
        <taxon>Araneomorphae</taxon>
        <taxon>Entelegynae</taxon>
        <taxon>Araneoidea</taxon>
        <taxon>Araneidae</taxon>
        <taxon>Araneus</taxon>
    </lineage>
</organism>
<evidence type="ECO:0000313" key="1">
    <source>
        <dbReference type="EMBL" id="GBO14206.1"/>
    </source>
</evidence>
<name>A0A4Y2UR83_ARAVE</name>
<comment type="caution">
    <text evidence="1">The sequence shown here is derived from an EMBL/GenBank/DDBJ whole genome shotgun (WGS) entry which is preliminary data.</text>
</comment>
<proteinExistence type="predicted"/>
<dbReference type="Proteomes" id="UP000499080">
    <property type="component" value="Unassembled WGS sequence"/>
</dbReference>